<keyword evidence="1" id="KW-0812">Transmembrane</keyword>
<feature type="domain" description="DUF58" evidence="2">
    <location>
        <begin position="242"/>
        <end position="312"/>
    </location>
</feature>
<dbReference type="InterPro" id="IPR002881">
    <property type="entry name" value="DUF58"/>
</dbReference>
<organism evidence="3 4">
    <name type="scientific">Bifidobacterium erythrocebi</name>
    <dbReference type="NCBI Taxonomy" id="2675325"/>
    <lineage>
        <taxon>Bacteria</taxon>
        <taxon>Bacillati</taxon>
        <taxon>Actinomycetota</taxon>
        <taxon>Actinomycetes</taxon>
        <taxon>Bifidobacteriales</taxon>
        <taxon>Bifidobacteriaceae</taxon>
        <taxon>Bifidobacterium</taxon>
    </lineage>
</organism>
<dbReference type="PANTHER" id="PTHR34351:SF1">
    <property type="entry name" value="SLR1927 PROTEIN"/>
    <property type="match status" value="1"/>
</dbReference>
<dbReference type="Pfam" id="PF01882">
    <property type="entry name" value="DUF58"/>
    <property type="match status" value="1"/>
</dbReference>
<feature type="transmembrane region" description="Helical" evidence="1">
    <location>
        <begin position="81"/>
        <end position="100"/>
    </location>
</feature>
<proteinExistence type="predicted"/>
<evidence type="ECO:0000256" key="1">
    <source>
        <dbReference type="SAM" id="Phobius"/>
    </source>
</evidence>
<dbReference type="RefSeq" id="WP_169080539.1">
    <property type="nucleotide sequence ID" value="NZ_JAAIIF010000010.1"/>
</dbReference>
<dbReference type="AlphaFoldDB" id="A0A7Y0EV91"/>
<keyword evidence="4" id="KW-1185">Reference proteome</keyword>
<evidence type="ECO:0000313" key="3">
    <source>
        <dbReference type="EMBL" id="NMM96628.1"/>
    </source>
</evidence>
<comment type="caution">
    <text evidence="3">The sequence shown here is derived from an EMBL/GenBank/DDBJ whole genome shotgun (WGS) entry which is preliminary data.</text>
</comment>
<dbReference type="PANTHER" id="PTHR34351">
    <property type="entry name" value="SLR1927 PROTEIN-RELATED"/>
    <property type="match status" value="1"/>
</dbReference>
<dbReference type="Proteomes" id="UP000529710">
    <property type="component" value="Unassembled WGS sequence"/>
</dbReference>
<dbReference type="EMBL" id="JAAIIF010000010">
    <property type="protein sequence ID" value="NMM96628.1"/>
    <property type="molecule type" value="Genomic_DNA"/>
</dbReference>
<gene>
    <name evidence="3" type="ORF">G1C98_1364</name>
</gene>
<accession>A0A7Y0EV91</accession>
<evidence type="ECO:0000313" key="4">
    <source>
        <dbReference type="Proteomes" id="UP000529710"/>
    </source>
</evidence>
<keyword evidence="1" id="KW-1133">Transmembrane helix</keyword>
<evidence type="ECO:0000259" key="2">
    <source>
        <dbReference type="Pfam" id="PF01882"/>
    </source>
</evidence>
<protein>
    <recommendedName>
        <fullName evidence="2">DUF58 domain-containing protein</fullName>
    </recommendedName>
</protein>
<sequence length="456" mass="48671">MMMRFAMRFRSFLCTPAMPRVGSVIPMLATHIQTLAQSFLRRAVNRVRPRNLLRITPFGWLAGAFGTVSLAVFWVTGWHELLMVAVPTLIALAAAVLMPIGRNGITADLEADTGHAAQGHDVSIRLAVQSPVSVPHASLLVLHIGGIPHSAPVPPLAAGGTHQVDLKLNAPPRSRLTVGPLSLRHTGPFGLSTRDRQLCPAGTIYIHPSTVALPHAPSQYRHDLDGSERPDAMDEGLSFHGLRPYVPGDDVRGMHWLSTARTGTPMVRQYDRTQHALSVVRFEATATEYSGRDEFELAVSALASVGVHCLERQDSLSVGIRPGGTPSASALPAGIPPADSATGQIAVRERLPFLNLCSGIVPSARAASQSASQPASQSVSPSPALQGQVALYCHVVGSRHDLPALRKRVTALYPRSLCVIIVAHEGAESSVDFRPGVATITVGTLAQLPRLWKEAV</sequence>
<reference evidence="3 4" key="1">
    <citation type="submission" date="2020-02" db="EMBL/GenBank/DDBJ databases">
        <title>Characterization of phylogenetic diversity of novel bifidobacterial species isolated in Czech ZOOs.</title>
        <authorList>
            <person name="Lugli G.A."/>
            <person name="Vera N.B."/>
            <person name="Ventura M."/>
        </authorList>
    </citation>
    <scope>NUCLEOTIDE SEQUENCE [LARGE SCALE GENOMIC DNA]</scope>
    <source>
        <strain evidence="3 4">DSM 109960</strain>
    </source>
</reference>
<name>A0A7Y0EV91_9BIFI</name>
<feature type="transmembrane region" description="Helical" evidence="1">
    <location>
        <begin position="52"/>
        <end position="74"/>
    </location>
</feature>
<keyword evidence="1" id="KW-0472">Membrane</keyword>